<proteinExistence type="predicted"/>
<dbReference type="InterPro" id="IPR025476">
    <property type="entry name" value="Helitron_helicase-like"/>
</dbReference>
<dbReference type="Proteomes" id="UP000887116">
    <property type="component" value="Unassembled WGS sequence"/>
</dbReference>
<dbReference type="EMBL" id="BMAO01037665">
    <property type="protein sequence ID" value="GFR19317.1"/>
    <property type="molecule type" value="Genomic_DNA"/>
</dbReference>
<dbReference type="PANTHER" id="PTHR10492:SF57">
    <property type="entry name" value="ATP-DEPENDENT DNA HELICASE"/>
    <property type="match status" value="1"/>
</dbReference>
<dbReference type="AlphaFoldDB" id="A0A8X6LSS4"/>
<dbReference type="Pfam" id="PF14214">
    <property type="entry name" value="Helitron_like_N"/>
    <property type="match status" value="1"/>
</dbReference>
<evidence type="ECO:0000313" key="2">
    <source>
        <dbReference type="EMBL" id="GFR19317.1"/>
    </source>
</evidence>
<dbReference type="PANTHER" id="PTHR10492">
    <property type="match status" value="1"/>
</dbReference>
<name>A0A8X6LSS4_TRICU</name>
<accession>A0A8X6LSS4</accession>
<protein>
    <submittedName>
        <fullName evidence="2">Helitron_like_N domain-containing protein</fullName>
    </submittedName>
</protein>
<feature type="domain" description="Helitron helicase-like" evidence="1">
    <location>
        <begin position="1"/>
        <end position="95"/>
    </location>
</feature>
<dbReference type="OrthoDB" id="6425749at2759"/>
<sequence>MHEYAQDAIAYVRLYGCPDLFITFTCNPAWDDIQQLLLHGQSPVDRHDITARVFRQKLKSLMDFMVKHEVFGSVRCWMYSVEWQKRGLPHAHILIWLRNKITSNEIDHVICAEIPDADIDKDLHEVVIKNMIHGPCGTLNPNSPCMIDGKCSKRYPRALISNTVTGTDGYPLYRRKW</sequence>
<reference evidence="2" key="1">
    <citation type="submission" date="2020-07" db="EMBL/GenBank/DDBJ databases">
        <title>Multicomponent nature underlies the extraordinary mechanical properties of spider dragline silk.</title>
        <authorList>
            <person name="Kono N."/>
            <person name="Nakamura H."/>
            <person name="Mori M."/>
            <person name="Yoshida Y."/>
            <person name="Ohtoshi R."/>
            <person name="Malay A.D."/>
            <person name="Moran D.A.P."/>
            <person name="Tomita M."/>
            <person name="Numata K."/>
            <person name="Arakawa K."/>
        </authorList>
    </citation>
    <scope>NUCLEOTIDE SEQUENCE</scope>
</reference>
<gene>
    <name evidence="2" type="primary">NOO_LOCUS13223</name>
    <name evidence="2" type="ORF">TNCT_460931</name>
</gene>
<evidence type="ECO:0000259" key="1">
    <source>
        <dbReference type="Pfam" id="PF14214"/>
    </source>
</evidence>
<organism evidence="2 3">
    <name type="scientific">Trichonephila clavata</name>
    <name type="common">Joro spider</name>
    <name type="synonym">Nephila clavata</name>
    <dbReference type="NCBI Taxonomy" id="2740835"/>
    <lineage>
        <taxon>Eukaryota</taxon>
        <taxon>Metazoa</taxon>
        <taxon>Ecdysozoa</taxon>
        <taxon>Arthropoda</taxon>
        <taxon>Chelicerata</taxon>
        <taxon>Arachnida</taxon>
        <taxon>Araneae</taxon>
        <taxon>Araneomorphae</taxon>
        <taxon>Entelegynae</taxon>
        <taxon>Araneoidea</taxon>
        <taxon>Nephilidae</taxon>
        <taxon>Trichonephila</taxon>
    </lineage>
</organism>
<keyword evidence="3" id="KW-1185">Reference proteome</keyword>
<comment type="caution">
    <text evidence="2">The sequence shown here is derived from an EMBL/GenBank/DDBJ whole genome shotgun (WGS) entry which is preliminary data.</text>
</comment>
<evidence type="ECO:0000313" key="3">
    <source>
        <dbReference type="Proteomes" id="UP000887116"/>
    </source>
</evidence>